<gene>
    <name evidence="3" type="ORF">DFQ59_103275</name>
</gene>
<keyword evidence="3" id="KW-0946">Virion</keyword>
<keyword evidence="3" id="KW-0167">Capsid protein</keyword>
<evidence type="ECO:0000313" key="4">
    <source>
        <dbReference type="Proteomes" id="UP000252707"/>
    </source>
</evidence>
<sequence length="345" mass="36144">MRNPTCWQCLRRWGGPTLAAALLLPAAPVQATTTCSADMTDVQFGFVDPFDGNVDVTATIDWSCTYSGFLGSLYASFVRMCFSVEDGVAGGGNCTPRRMTSGGNTMSFQLYRDSSRTSTWGSLTGCAGTEVQQTVSFALLSGNGTTKTGSLTVYGRVPSGQTALVPGLYSNSFSGSHTGLSYRYNEALLGLGTYPASCTSGGGGGGTDTFPFDATATVEAQCAPGFAVEDIDFGTQGLLTANIDTTATISPQCTNTTPYQIGLDDGLHASGTTRRMQSSGGQYVTYELYRDSGRSQRWGNTENVDTVTGTGSGAVQPVTVYSRVSPQNTPAAGNYSDTVTVTIFY</sequence>
<feature type="domain" description="Spore coat protein U/FanG" evidence="2">
    <location>
        <begin position="29"/>
        <end position="172"/>
    </location>
</feature>
<comment type="caution">
    <text evidence="3">The sequence shown here is derived from an EMBL/GenBank/DDBJ whole genome shotgun (WGS) entry which is preliminary data.</text>
</comment>
<organism evidence="3 4">
    <name type="scientific">Thioalbus denitrificans</name>
    <dbReference type="NCBI Taxonomy" id="547122"/>
    <lineage>
        <taxon>Bacteria</taxon>
        <taxon>Pseudomonadati</taxon>
        <taxon>Pseudomonadota</taxon>
        <taxon>Gammaproteobacteria</taxon>
        <taxon>Chromatiales</taxon>
        <taxon>Ectothiorhodospiraceae</taxon>
        <taxon>Thioalbus</taxon>
    </lineage>
</organism>
<dbReference type="PANTHER" id="PTHR37089">
    <property type="entry name" value="PROTEIN U-RELATED"/>
    <property type="match status" value="1"/>
</dbReference>
<name>A0A369CFH9_9GAMM</name>
<proteinExistence type="predicted"/>
<feature type="domain" description="Spore coat protein U/FanG" evidence="2">
    <location>
        <begin position="209"/>
        <end position="342"/>
    </location>
</feature>
<reference evidence="3 4" key="1">
    <citation type="submission" date="2018-07" db="EMBL/GenBank/DDBJ databases">
        <title>Genomic Encyclopedia of Type Strains, Phase IV (KMG-IV): sequencing the most valuable type-strain genomes for metagenomic binning, comparative biology and taxonomic classification.</title>
        <authorList>
            <person name="Goeker M."/>
        </authorList>
    </citation>
    <scope>NUCLEOTIDE SEQUENCE [LARGE SCALE GENOMIC DNA]</scope>
    <source>
        <strain evidence="3 4">DSM 26407</strain>
    </source>
</reference>
<protein>
    <submittedName>
        <fullName evidence="3">Spore coat protein U-like protein</fullName>
    </submittedName>
</protein>
<keyword evidence="4" id="KW-1185">Reference proteome</keyword>
<evidence type="ECO:0000256" key="1">
    <source>
        <dbReference type="SAM" id="SignalP"/>
    </source>
</evidence>
<feature type="signal peptide" evidence="1">
    <location>
        <begin position="1"/>
        <end position="31"/>
    </location>
</feature>
<evidence type="ECO:0000313" key="3">
    <source>
        <dbReference type="EMBL" id="RCX31307.1"/>
    </source>
</evidence>
<dbReference type="Pfam" id="PF05229">
    <property type="entry name" value="SCPU"/>
    <property type="match status" value="2"/>
</dbReference>
<accession>A0A369CFH9</accession>
<dbReference type="PANTHER" id="PTHR37089:SF4">
    <property type="entry name" value="EXPORTED PROTEIN"/>
    <property type="match status" value="1"/>
</dbReference>
<dbReference type="EMBL" id="QPJY01000003">
    <property type="protein sequence ID" value="RCX31307.1"/>
    <property type="molecule type" value="Genomic_DNA"/>
</dbReference>
<dbReference type="AlphaFoldDB" id="A0A369CFH9"/>
<dbReference type="RefSeq" id="WP_170142113.1">
    <property type="nucleotide sequence ID" value="NZ_QPJY01000003.1"/>
</dbReference>
<keyword evidence="1" id="KW-0732">Signal</keyword>
<evidence type="ECO:0000259" key="2">
    <source>
        <dbReference type="Pfam" id="PF05229"/>
    </source>
</evidence>
<dbReference type="Proteomes" id="UP000252707">
    <property type="component" value="Unassembled WGS sequence"/>
</dbReference>
<dbReference type="SMART" id="SM00972">
    <property type="entry name" value="SCPU"/>
    <property type="match status" value="2"/>
</dbReference>
<feature type="chain" id="PRO_5016927214" evidence="1">
    <location>
        <begin position="32"/>
        <end position="345"/>
    </location>
</feature>
<dbReference type="InterPro" id="IPR007893">
    <property type="entry name" value="Spore_coat_U/FanG"/>
</dbReference>
<dbReference type="InterPro" id="IPR053167">
    <property type="entry name" value="Spore_coat_component"/>
</dbReference>